<feature type="transmembrane region" description="Helical" evidence="1">
    <location>
        <begin position="54"/>
        <end position="74"/>
    </location>
</feature>
<feature type="transmembrane region" description="Helical" evidence="1">
    <location>
        <begin position="7"/>
        <end position="24"/>
    </location>
</feature>
<accession>A0A1M6G351</accession>
<feature type="transmembrane region" description="Helical" evidence="1">
    <location>
        <begin position="140"/>
        <end position="161"/>
    </location>
</feature>
<name>A0A1M6G351_9FLAO</name>
<gene>
    <name evidence="2" type="ORF">SAMN04488508_10542</name>
</gene>
<dbReference type="STRING" id="570521.SAMN04488508_10542"/>
<feature type="transmembrane region" description="Helical" evidence="1">
    <location>
        <begin position="30"/>
        <end position="47"/>
    </location>
</feature>
<sequence length="231" mass="27095">MDGKKILKFLISFLIIIQVLSFVFKIDLLNAISKITLSISIPIFYCIRTAKIKIYHLSVIMLFAMGDLIVLTNFKNTIRYDMVIHIVGYVLLFYFLYYNHRSFEYNSRDVFTLVLGSLLYTVIFVLTYTVLRTPMGDMNILGFLLLLLLYVLLIVAAMHYINTRSEKSLWFFLAILNFAFSDFMLLLNAFYVQSYELQVLMLLCTPMAWIFLVNYMITKPLKLKAEEFDAY</sequence>
<evidence type="ECO:0000313" key="3">
    <source>
        <dbReference type="Proteomes" id="UP000184432"/>
    </source>
</evidence>
<protein>
    <recommendedName>
        <fullName evidence="4">YhhN-like protein</fullName>
    </recommendedName>
</protein>
<keyword evidence="1" id="KW-1133">Transmembrane helix</keyword>
<reference evidence="3" key="1">
    <citation type="submission" date="2016-11" db="EMBL/GenBank/DDBJ databases">
        <authorList>
            <person name="Varghese N."/>
            <person name="Submissions S."/>
        </authorList>
    </citation>
    <scope>NUCLEOTIDE SEQUENCE [LARGE SCALE GENOMIC DNA]</scope>
    <source>
        <strain evidence="3">DSM 22623</strain>
    </source>
</reference>
<proteinExistence type="predicted"/>
<organism evidence="2 3">
    <name type="scientific">Aquimarina spongiae</name>
    <dbReference type="NCBI Taxonomy" id="570521"/>
    <lineage>
        <taxon>Bacteria</taxon>
        <taxon>Pseudomonadati</taxon>
        <taxon>Bacteroidota</taxon>
        <taxon>Flavobacteriia</taxon>
        <taxon>Flavobacteriales</taxon>
        <taxon>Flavobacteriaceae</taxon>
        <taxon>Aquimarina</taxon>
    </lineage>
</organism>
<feature type="transmembrane region" description="Helical" evidence="1">
    <location>
        <begin position="197"/>
        <end position="217"/>
    </location>
</feature>
<evidence type="ECO:0008006" key="4">
    <source>
        <dbReference type="Google" id="ProtNLM"/>
    </source>
</evidence>
<dbReference type="Proteomes" id="UP000184432">
    <property type="component" value="Unassembled WGS sequence"/>
</dbReference>
<feature type="transmembrane region" description="Helical" evidence="1">
    <location>
        <begin position="80"/>
        <end position="98"/>
    </location>
</feature>
<keyword evidence="1" id="KW-0472">Membrane</keyword>
<feature type="transmembrane region" description="Helical" evidence="1">
    <location>
        <begin position="168"/>
        <end position="191"/>
    </location>
</feature>
<dbReference type="EMBL" id="FQYP01000005">
    <property type="protein sequence ID" value="SHJ04302.1"/>
    <property type="molecule type" value="Genomic_DNA"/>
</dbReference>
<evidence type="ECO:0000313" key="2">
    <source>
        <dbReference type="EMBL" id="SHJ04302.1"/>
    </source>
</evidence>
<keyword evidence="1" id="KW-0812">Transmembrane</keyword>
<dbReference type="AlphaFoldDB" id="A0A1M6G351"/>
<evidence type="ECO:0000256" key="1">
    <source>
        <dbReference type="SAM" id="Phobius"/>
    </source>
</evidence>
<feature type="transmembrane region" description="Helical" evidence="1">
    <location>
        <begin position="110"/>
        <end position="128"/>
    </location>
</feature>
<keyword evidence="3" id="KW-1185">Reference proteome</keyword>